<dbReference type="InterPro" id="IPR010620">
    <property type="entry name" value="SBBP_repeat"/>
</dbReference>
<keyword evidence="4" id="KW-1185">Reference proteome</keyword>
<proteinExistence type="predicted"/>
<dbReference type="PANTHER" id="PTHR35580">
    <property type="entry name" value="CELL SURFACE GLYCOPROTEIN (S-LAYER PROTEIN)-LIKE PROTEIN"/>
    <property type="match status" value="1"/>
</dbReference>
<feature type="domain" description="DUF7948" evidence="2">
    <location>
        <begin position="73"/>
        <end position="293"/>
    </location>
</feature>
<dbReference type="SUPFAM" id="SSF101898">
    <property type="entry name" value="NHL repeat"/>
    <property type="match status" value="1"/>
</dbReference>
<dbReference type="Gene3D" id="2.120.10.30">
    <property type="entry name" value="TolB, C-terminal domain"/>
    <property type="match status" value="1"/>
</dbReference>
<sequence length="816" mass="83219">MAAARHGSGGRGARAWSAGVAALIACTAGLLWVDAMPAAATSAKRAESVVTGRDAAAVKGRVAAAYGRSPLAFEPNRGQAAAGVRYLAHGAGYGVFLTGSRTVVTLAPRSKTEVGGRPHTGPAGRWNAEHPDRRAGAMLSFRAVGGNTNPVVVGGSRLAGRVNYLRGRDRAGWRTDIPTFGDVTERGVYPGVDLRWYGTRRGLEYDVAVAPGADPGQVRLAIDGLRGRPRLTGRGDLVMPTAVGDVLQRAPRAYQIIDGRSRPVAARFTLAGGEGVGFTVAAHDQRRPLVIDPGLVYSTYLGGTGFDESIGIALDSSGNAYVTGDTASTNFPISRAVQPRSGGGTDAFVTKLDSTGTGLVYSTYLGGSGDDDGVGIAVDSSGNAYVTGDTDSTNFPTTAGAFQTTSGGGVDEAFVTKLDRTGGALAYSSYLGGSDYDQGDAVVVDSSGNAYVSGLTYSDDFPTTTGAFQRTLAGRADAFVTKVNPAGSGLVYSTYLGGDLFDEGVGIAVDSSGNAYVGGETSSDDFPTTAGAFQRTLTGALNAFVTKVDPTGTGLVYSTYLGGSASDIVYGIAVNASGNAYLAGATDSTDFPHTTGAFQTAFAGGDLDGFVTELNPAGTGLVYSTYLGGSGDDDGVGIAVDSSGNAYVTGDTDSTNFPTSRAVQPRPGGRTDAFVTKLNPAGTGLVYSTYLGGTGYDGGMAIAVDPSGNAYLTGVTDSRNFPTTAGAFQTRYGGGGADAFVTKIGIVAPPQAPAPSEAKPGALPGHSADSAVAGHTDDTAVAGNVNSHGHHSIVNSSRSRHHAGHRHWHRWRHRHG</sequence>
<dbReference type="InterPro" id="IPR052918">
    <property type="entry name" value="Motility_Chemotaxis_Reg"/>
</dbReference>
<dbReference type="Pfam" id="PF06739">
    <property type="entry name" value="SBBP"/>
    <property type="match status" value="7"/>
</dbReference>
<feature type="region of interest" description="Disordered" evidence="1">
    <location>
        <begin position="649"/>
        <end position="670"/>
    </location>
</feature>
<gene>
    <name evidence="3" type="ORF">Airi02_068440</name>
</gene>
<evidence type="ECO:0000313" key="3">
    <source>
        <dbReference type="EMBL" id="GLY88915.1"/>
    </source>
</evidence>
<evidence type="ECO:0000259" key="2">
    <source>
        <dbReference type="Pfam" id="PF25778"/>
    </source>
</evidence>
<dbReference type="Pfam" id="PF25778">
    <property type="entry name" value="DUF7948"/>
    <property type="match status" value="1"/>
</dbReference>
<name>A0A9W6SAQ9_9ACTN</name>
<dbReference type="Gene3D" id="2.40.10.500">
    <property type="match status" value="1"/>
</dbReference>
<evidence type="ECO:0000313" key="4">
    <source>
        <dbReference type="Proteomes" id="UP001165074"/>
    </source>
</evidence>
<evidence type="ECO:0000256" key="1">
    <source>
        <dbReference type="SAM" id="MobiDB-lite"/>
    </source>
</evidence>
<dbReference type="AlphaFoldDB" id="A0A9W6SAQ9"/>
<dbReference type="PANTHER" id="PTHR35580:SF1">
    <property type="entry name" value="PHYTASE-LIKE DOMAIN-CONTAINING PROTEIN"/>
    <property type="match status" value="1"/>
</dbReference>
<protein>
    <recommendedName>
        <fullName evidence="2">DUF7948 domain-containing protein</fullName>
    </recommendedName>
</protein>
<dbReference type="InterPro" id="IPR011042">
    <property type="entry name" value="6-blade_b-propeller_TolB-like"/>
</dbReference>
<feature type="region of interest" description="Disordered" evidence="1">
    <location>
        <begin position="110"/>
        <end position="130"/>
    </location>
</feature>
<feature type="compositionally biased region" description="Basic residues" evidence="1">
    <location>
        <begin position="798"/>
        <end position="816"/>
    </location>
</feature>
<accession>A0A9W6SAQ9</accession>
<feature type="region of interest" description="Disordered" evidence="1">
    <location>
        <begin position="751"/>
        <end position="816"/>
    </location>
</feature>
<reference evidence="3" key="1">
    <citation type="submission" date="2023-03" db="EMBL/GenBank/DDBJ databases">
        <title>Actinoallomurus iriomotensis NBRC 103684.</title>
        <authorList>
            <person name="Ichikawa N."/>
            <person name="Sato H."/>
            <person name="Tonouchi N."/>
        </authorList>
    </citation>
    <scope>NUCLEOTIDE SEQUENCE</scope>
    <source>
        <strain evidence="3">NBRC 103684</strain>
    </source>
</reference>
<dbReference type="PROSITE" id="PS51257">
    <property type="entry name" value="PROKAR_LIPOPROTEIN"/>
    <property type="match status" value="1"/>
</dbReference>
<dbReference type="InterPro" id="IPR057708">
    <property type="entry name" value="DUF7948"/>
</dbReference>
<dbReference type="EMBL" id="BSTK01000011">
    <property type="protein sequence ID" value="GLY88915.1"/>
    <property type="molecule type" value="Genomic_DNA"/>
</dbReference>
<dbReference type="Proteomes" id="UP001165074">
    <property type="component" value="Unassembled WGS sequence"/>
</dbReference>
<comment type="caution">
    <text evidence="3">The sequence shown here is derived from an EMBL/GenBank/DDBJ whole genome shotgun (WGS) entry which is preliminary data.</text>
</comment>
<feature type="compositionally biased region" description="Polar residues" evidence="1">
    <location>
        <begin position="649"/>
        <end position="662"/>
    </location>
</feature>
<organism evidence="3 4">
    <name type="scientific">Actinoallomurus iriomotensis</name>
    <dbReference type="NCBI Taxonomy" id="478107"/>
    <lineage>
        <taxon>Bacteria</taxon>
        <taxon>Bacillati</taxon>
        <taxon>Actinomycetota</taxon>
        <taxon>Actinomycetes</taxon>
        <taxon>Streptosporangiales</taxon>
        <taxon>Thermomonosporaceae</taxon>
        <taxon>Actinoallomurus</taxon>
    </lineage>
</organism>